<evidence type="ECO:0000256" key="14">
    <source>
        <dbReference type="ARBA" id="ARBA00023316"/>
    </source>
</evidence>
<evidence type="ECO:0000256" key="15">
    <source>
        <dbReference type="ARBA" id="ARBA00048247"/>
    </source>
</evidence>
<evidence type="ECO:0000259" key="19">
    <source>
        <dbReference type="Pfam" id="PF12804"/>
    </source>
</evidence>
<dbReference type="Gene3D" id="2.160.10.10">
    <property type="entry name" value="Hexapeptide repeat proteins"/>
    <property type="match status" value="1"/>
</dbReference>
<feature type="binding site" evidence="18">
    <location>
        <position position="142"/>
    </location>
    <ligand>
        <name>UDP-N-acetyl-alpha-D-glucosamine</name>
        <dbReference type="ChEBI" id="CHEBI:57705"/>
    </ligand>
</feature>
<comment type="pathway">
    <text evidence="18">Bacterial outer membrane biogenesis; LPS lipid A biosynthesis.</text>
</comment>
<comment type="function">
    <text evidence="17 18">Catalyzes the last two sequential reactions in the de novo biosynthetic pathway for UDP-N-acetylglucosamine (UDP-GlcNAc). The C-terminal domain catalyzes the transfer of acetyl group from acetyl coenzyme A to glucosamine-1-phosphate (GlcN-1-P) to produce N-acetylglucosamine-1-phosphate (GlcNAc-1-P), which is converted into UDP-GlcNAc by the transfer of uridine 5-monophosphate (from uridine 5-triphosphate), a reaction catalyzed by the N-terminal domain.</text>
</comment>
<feature type="binding site" evidence="18">
    <location>
        <position position="105"/>
    </location>
    <ligand>
        <name>Mg(2+)</name>
        <dbReference type="ChEBI" id="CHEBI:18420"/>
    </ligand>
</feature>
<keyword evidence="8 18" id="KW-0677">Repeat</keyword>
<evidence type="ECO:0000313" key="20">
    <source>
        <dbReference type="EMBL" id="MBI1755517.1"/>
    </source>
</evidence>
<dbReference type="InterPro" id="IPR038009">
    <property type="entry name" value="GlmU_C_LbH"/>
</dbReference>
<comment type="subunit">
    <text evidence="18">Homotrimer.</text>
</comment>
<feature type="binding site" evidence="18">
    <location>
        <position position="407"/>
    </location>
    <ligand>
        <name>acetyl-CoA</name>
        <dbReference type="ChEBI" id="CHEBI:57288"/>
    </ligand>
</feature>
<comment type="catalytic activity">
    <reaction evidence="15 18">
        <text>alpha-D-glucosamine 1-phosphate + acetyl-CoA = N-acetyl-alpha-D-glucosamine 1-phosphate + CoA + H(+)</text>
        <dbReference type="Rhea" id="RHEA:13725"/>
        <dbReference type="ChEBI" id="CHEBI:15378"/>
        <dbReference type="ChEBI" id="CHEBI:57287"/>
        <dbReference type="ChEBI" id="CHEBI:57288"/>
        <dbReference type="ChEBI" id="CHEBI:57776"/>
        <dbReference type="ChEBI" id="CHEBI:58516"/>
        <dbReference type="EC" id="2.3.1.157"/>
    </reaction>
</comment>
<feature type="binding site" evidence="18">
    <location>
        <begin position="11"/>
        <end position="14"/>
    </location>
    <ligand>
        <name>UDP-N-acetyl-alpha-D-glucosamine</name>
        <dbReference type="ChEBI" id="CHEBI:57705"/>
    </ligand>
</feature>
<dbReference type="InterPro" id="IPR029044">
    <property type="entry name" value="Nucleotide-diphossugar_trans"/>
</dbReference>
<dbReference type="GO" id="GO:0009252">
    <property type="term" value="P:peptidoglycan biosynthetic process"/>
    <property type="evidence" value="ECO:0007669"/>
    <property type="project" value="UniProtKB-UniRule"/>
</dbReference>
<feature type="binding site" evidence="18">
    <location>
        <position position="382"/>
    </location>
    <ligand>
        <name>acetyl-CoA</name>
        <dbReference type="ChEBI" id="CHEBI:57288"/>
    </ligand>
</feature>
<name>A0A931PTJ2_FIMGI</name>
<dbReference type="GO" id="GO:0005737">
    <property type="term" value="C:cytoplasm"/>
    <property type="evidence" value="ECO:0007669"/>
    <property type="project" value="UniProtKB-SubCell"/>
</dbReference>
<dbReference type="EMBL" id="JACOSL010000002">
    <property type="protein sequence ID" value="MBI1755517.1"/>
    <property type="molecule type" value="Genomic_DNA"/>
</dbReference>
<dbReference type="NCBIfam" id="NF010934">
    <property type="entry name" value="PRK14354.1"/>
    <property type="match status" value="1"/>
</dbReference>
<evidence type="ECO:0000256" key="13">
    <source>
        <dbReference type="ARBA" id="ARBA00023315"/>
    </source>
</evidence>
<dbReference type="GO" id="GO:0008360">
    <property type="term" value="P:regulation of cell shape"/>
    <property type="evidence" value="ECO:0007669"/>
    <property type="project" value="UniProtKB-KW"/>
</dbReference>
<dbReference type="SUPFAM" id="SSF51161">
    <property type="entry name" value="Trimeric LpxA-like enzymes"/>
    <property type="match status" value="1"/>
</dbReference>
<evidence type="ECO:0000256" key="17">
    <source>
        <dbReference type="ARBA" id="ARBA00049628"/>
    </source>
</evidence>
<comment type="similarity">
    <text evidence="2 18">In the C-terminal section; belongs to the transferase hexapeptide repeat family.</text>
</comment>
<evidence type="ECO:0000256" key="3">
    <source>
        <dbReference type="ARBA" id="ARBA00007947"/>
    </source>
</evidence>
<evidence type="ECO:0000256" key="2">
    <source>
        <dbReference type="ARBA" id="ARBA00007707"/>
    </source>
</evidence>
<keyword evidence="10 18" id="KW-0133">Cell shape</keyword>
<keyword evidence="12 18" id="KW-0511">Multifunctional enzyme</keyword>
<dbReference type="GO" id="GO:0071555">
    <property type="term" value="P:cell wall organization"/>
    <property type="evidence" value="ECO:0007669"/>
    <property type="project" value="UniProtKB-KW"/>
</dbReference>
<keyword evidence="6 18" id="KW-0548">Nucleotidyltransferase</keyword>
<keyword evidence="7 18" id="KW-0479">Metal-binding</keyword>
<comment type="caution">
    <text evidence="20">The sequence shown here is derived from an EMBL/GenBank/DDBJ whole genome shotgun (WGS) entry which is preliminary data.</text>
</comment>
<comment type="pathway">
    <text evidence="18">Nucleotide-sugar biosynthesis; UDP-N-acetyl-alpha-D-glucosamine biosynthesis; N-acetyl-alpha-D-glucosamine 1-phosphate from alpha-D-glucosamine 6-phosphate (route II): step 2/2.</text>
</comment>
<comment type="catalytic activity">
    <reaction evidence="16 18">
        <text>N-acetyl-alpha-D-glucosamine 1-phosphate + UTP + H(+) = UDP-N-acetyl-alpha-D-glucosamine + diphosphate</text>
        <dbReference type="Rhea" id="RHEA:13509"/>
        <dbReference type="ChEBI" id="CHEBI:15378"/>
        <dbReference type="ChEBI" id="CHEBI:33019"/>
        <dbReference type="ChEBI" id="CHEBI:46398"/>
        <dbReference type="ChEBI" id="CHEBI:57705"/>
        <dbReference type="ChEBI" id="CHEBI:57776"/>
        <dbReference type="EC" id="2.7.7.23"/>
    </reaction>
</comment>
<evidence type="ECO:0000256" key="4">
    <source>
        <dbReference type="ARBA" id="ARBA00022490"/>
    </source>
</evidence>
<dbReference type="NCBIfam" id="TIGR01173">
    <property type="entry name" value="glmU"/>
    <property type="match status" value="1"/>
</dbReference>
<comment type="pathway">
    <text evidence="18">Nucleotide-sugar biosynthesis; UDP-N-acetyl-alpha-D-glucosamine biosynthesis; UDP-N-acetyl-alpha-D-glucosamine from N-acetyl-alpha-D-glucosamine 1-phosphate: step 1/1.</text>
</comment>
<comment type="similarity">
    <text evidence="3 18">In the N-terminal section; belongs to the N-acetylglucosamine-1-phosphate uridyltransferase family.</text>
</comment>
<feature type="binding site" evidence="18">
    <location>
        <position position="172"/>
    </location>
    <ligand>
        <name>UDP-N-acetyl-alpha-D-glucosamine</name>
        <dbReference type="ChEBI" id="CHEBI:57705"/>
    </ligand>
</feature>
<feature type="region of interest" description="Pyrophosphorylase" evidence="18">
    <location>
        <begin position="1"/>
        <end position="232"/>
    </location>
</feature>
<evidence type="ECO:0000256" key="16">
    <source>
        <dbReference type="ARBA" id="ARBA00048493"/>
    </source>
</evidence>
<feature type="binding site" evidence="18">
    <location>
        <position position="230"/>
    </location>
    <ligand>
        <name>UDP-N-acetyl-alpha-D-glucosamine</name>
        <dbReference type="ChEBI" id="CHEBI:57705"/>
    </ligand>
</feature>
<dbReference type="CDD" id="cd03353">
    <property type="entry name" value="LbH_GlmU_C"/>
    <property type="match status" value="1"/>
</dbReference>
<dbReference type="SUPFAM" id="SSF53448">
    <property type="entry name" value="Nucleotide-diphospho-sugar transferases"/>
    <property type="match status" value="1"/>
</dbReference>
<feature type="binding site" evidence="18">
    <location>
        <position position="442"/>
    </location>
    <ligand>
        <name>acetyl-CoA</name>
        <dbReference type="ChEBI" id="CHEBI:57288"/>
    </ligand>
</feature>
<protein>
    <recommendedName>
        <fullName evidence="18">Bifunctional protein GlmU</fullName>
    </recommendedName>
    <domain>
        <recommendedName>
            <fullName evidence="18">UDP-N-acetylglucosamine pyrophosphorylase</fullName>
            <ecNumber evidence="18">2.7.7.23</ecNumber>
        </recommendedName>
        <alternativeName>
            <fullName evidence="18">N-acetylglucosamine-1-phosphate uridyltransferase</fullName>
        </alternativeName>
    </domain>
    <domain>
        <recommendedName>
            <fullName evidence="18">Glucosamine-1-phosphate N-acetyltransferase</fullName>
            <ecNumber evidence="18">2.3.1.157</ecNumber>
        </recommendedName>
    </domain>
</protein>
<dbReference type="PANTHER" id="PTHR43584">
    <property type="entry name" value="NUCLEOTIDYL TRANSFERASE"/>
    <property type="match status" value="1"/>
</dbReference>
<dbReference type="Pfam" id="PF12804">
    <property type="entry name" value="NTP_transf_3"/>
    <property type="match status" value="1"/>
</dbReference>
<dbReference type="EC" id="2.7.7.23" evidence="18"/>
<feature type="binding site" evidence="18">
    <location>
        <position position="157"/>
    </location>
    <ligand>
        <name>UDP-N-acetyl-alpha-D-glucosamine</name>
        <dbReference type="ChEBI" id="CHEBI:57705"/>
    </ligand>
</feature>
<dbReference type="InterPro" id="IPR011004">
    <property type="entry name" value="Trimer_LpxA-like_sf"/>
</dbReference>
<feature type="binding site" evidence="18">
    <location>
        <position position="353"/>
    </location>
    <ligand>
        <name>UDP-N-acetyl-alpha-D-glucosamine</name>
        <dbReference type="ChEBI" id="CHEBI:57705"/>
    </ligand>
</feature>
<dbReference type="AlphaFoldDB" id="A0A931PTJ2"/>
<dbReference type="Proteomes" id="UP000727962">
    <property type="component" value="Unassembled WGS sequence"/>
</dbReference>
<evidence type="ECO:0000256" key="7">
    <source>
        <dbReference type="ARBA" id="ARBA00022723"/>
    </source>
</evidence>
<comment type="cofactor">
    <cofactor evidence="18">
        <name>Mg(2+)</name>
        <dbReference type="ChEBI" id="CHEBI:18420"/>
    </cofactor>
    <text evidence="18">Binds 1 Mg(2+) ion per subunit.</text>
</comment>
<dbReference type="HAMAP" id="MF_01631">
    <property type="entry name" value="GlmU"/>
    <property type="match status" value="1"/>
</dbReference>
<feature type="binding site" evidence="18">
    <location>
        <position position="25"/>
    </location>
    <ligand>
        <name>UDP-N-acetyl-alpha-D-glucosamine</name>
        <dbReference type="ChEBI" id="CHEBI:57705"/>
    </ligand>
</feature>
<feature type="domain" description="MobA-like NTP transferase" evidence="19">
    <location>
        <begin position="8"/>
        <end position="148"/>
    </location>
</feature>
<dbReference type="PANTHER" id="PTHR43584:SF3">
    <property type="entry name" value="BIFUNCTIONAL PROTEIN GLMU"/>
    <property type="match status" value="1"/>
</dbReference>
<dbReference type="InterPro" id="IPR005882">
    <property type="entry name" value="Bifunctional_GlmU"/>
</dbReference>
<accession>A0A931PTJ2</accession>
<feature type="binding site" evidence="18">
    <location>
        <position position="368"/>
    </location>
    <ligand>
        <name>UDP-N-acetyl-alpha-D-glucosamine</name>
        <dbReference type="ChEBI" id="CHEBI:57705"/>
    </ligand>
</feature>
<evidence type="ECO:0000256" key="1">
    <source>
        <dbReference type="ARBA" id="ARBA00004496"/>
    </source>
</evidence>
<dbReference type="GO" id="GO:0003977">
    <property type="term" value="F:UDP-N-acetylglucosamine diphosphorylase activity"/>
    <property type="evidence" value="ECO:0007669"/>
    <property type="project" value="UniProtKB-UniRule"/>
</dbReference>
<keyword evidence="5 18" id="KW-0808">Transferase</keyword>
<feature type="binding site" evidence="18">
    <location>
        <begin position="80"/>
        <end position="81"/>
    </location>
    <ligand>
        <name>UDP-N-acetyl-alpha-D-glucosamine</name>
        <dbReference type="ChEBI" id="CHEBI:57705"/>
    </ligand>
</feature>
<evidence type="ECO:0000256" key="9">
    <source>
        <dbReference type="ARBA" id="ARBA00022842"/>
    </source>
</evidence>
<feature type="active site" description="Proton acceptor" evidence="18">
    <location>
        <position position="365"/>
    </location>
</feature>
<keyword evidence="4 18" id="KW-0963">Cytoplasm</keyword>
<evidence type="ECO:0000313" key="21">
    <source>
        <dbReference type="Proteomes" id="UP000727962"/>
    </source>
</evidence>
<dbReference type="InterPro" id="IPR025877">
    <property type="entry name" value="MobA-like_NTP_Trfase"/>
</dbReference>
<dbReference type="PROSITE" id="PS00101">
    <property type="entry name" value="HEXAPEP_TRANSFERASES"/>
    <property type="match status" value="1"/>
</dbReference>
<keyword evidence="13 18" id="KW-0012">Acyltransferase</keyword>
<feature type="binding site" evidence="18">
    <location>
        <position position="379"/>
    </location>
    <ligand>
        <name>UDP-N-acetyl-alpha-D-glucosamine</name>
        <dbReference type="ChEBI" id="CHEBI:57705"/>
    </ligand>
</feature>
<dbReference type="InterPro" id="IPR050065">
    <property type="entry name" value="GlmU-like"/>
</dbReference>
<reference evidence="20" key="1">
    <citation type="submission" date="2020-07" db="EMBL/GenBank/DDBJ databases">
        <title>Huge and variable diversity of episymbiotic CPR bacteria and DPANN archaea in groundwater ecosystems.</title>
        <authorList>
            <person name="He C.Y."/>
            <person name="Keren R."/>
            <person name="Whittaker M."/>
            <person name="Farag I.F."/>
            <person name="Doudna J."/>
            <person name="Cate J.H.D."/>
            <person name="Banfield J.F."/>
        </authorList>
    </citation>
    <scope>NUCLEOTIDE SEQUENCE</scope>
    <source>
        <strain evidence="20">NC_groundwater_17_Pr7_B-0.1um_64_12</strain>
    </source>
</reference>
<comment type="caution">
    <text evidence="18">Lacks conserved residue(s) required for the propagation of feature annotation.</text>
</comment>
<dbReference type="GO" id="GO:0006048">
    <property type="term" value="P:UDP-N-acetylglucosamine biosynthetic process"/>
    <property type="evidence" value="ECO:0007669"/>
    <property type="project" value="InterPro"/>
</dbReference>
<feature type="binding site" evidence="18">
    <location>
        <position position="335"/>
    </location>
    <ligand>
        <name>UDP-N-acetyl-alpha-D-glucosamine</name>
        <dbReference type="ChEBI" id="CHEBI:57705"/>
    </ligand>
</feature>
<keyword evidence="9 18" id="KW-0460">Magnesium</keyword>
<dbReference type="GO" id="GO:0019134">
    <property type="term" value="F:glucosamine-1-phosphate N-acetyltransferase activity"/>
    <property type="evidence" value="ECO:0007669"/>
    <property type="project" value="UniProtKB-UniRule"/>
</dbReference>
<feature type="binding site" evidence="18">
    <location>
        <position position="75"/>
    </location>
    <ligand>
        <name>UDP-N-acetyl-alpha-D-glucosamine</name>
        <dbReference type="ChEBI" id="CHEBI:57705"/>
    </ligand>
</feature>
<evidence type="ECO:0000256" key="10">
    <source>
        <dbReference type="ARBA" id="ARBA00022960"/>
    </source>
</evidence>
<dbReference type="GO" id="GO:0009245">
    <property type="term" value="P:lipid A biosynthetic process"/>
    <property type="evidence" value="ECO:0007669"/>
    <property type="project" value="UniProtKB-UniRule"/>
</dbReference>
<evidence type="ECO:0000256" key="5">
    <source>
        <dbReference type="ARBA" id="ARBA00022679"/>
    </source>
</evidence>
<evidence type="ECO:0000256" key="6">
    <source>
        <dbReference type="ARBA" id="ARBA00022695"/>
    </source>
</evidence>
<keyword evidence="11 18" id="KW-0573">Peptidoglycan synthesis</keyword>
<dbReference type="Gene3D" id="3.90.550.10">
    <property type="entry name" value="Spore Coat Polysaccharide Biosynthesis Protein SpsA, Chain A"/>
    <property type="match status" value="1"/>
</dbReference>
<gene>
    <name evidence="18 20" type="primary">glmU</name>
    <name evidence="20" type="ORF">HYR64_00230</name>
</gene>
<dbReference type="GO" id="GO:0000287">
    <property type="term" value="F:magnesium ion binding"/>
    <property type="evidence" value="ECO:0007669"/>
    <property type="project" value="UniProtKB-UniRule"/>
</dbReference>
<feature type="binding site" evidence="18">
    <location>
        <begin position="388"/>
        <end position="389"/>
    </location>
    <ligand>
        <name>acetyl-CoA</name>
        <dbReference type="ChEBI" id="CHEBI:57288"/>
    </ligand>
</feature>
<feature type="region of interest" description="N-acetyltransferase" evidence="18">
    <location>
        <begin position="254"/>
        <end position="461"/>
    </location>
</feature>
<dbReference type="GO" id="GO:0000902">
    <property type="term" value="P:cell morphogenesis"/>
    <property type="evidence" value="ECO:0007669"/>
    <property type="project" value="UniProtKB-UniRule"/>
</dbReference>
<sequence length="461" mass="49219">MQATPLAGIILAAGKGTRMKSDLAKGLHPVCGLPMVELVVRAMREAGVERPIVVIGHGGEAMKQALGEDCDYAWQREQLGTGHAALMAAEFLAGYDGPVLVAPGDAPLLTGAALKRLAGYHRKMQAECTLASVELDDPTGYGRIVRDKLGLLTRIVEQKDAYEGVREIKEINVSVYCFDARTLFRLLPTLGKNNSQGEYYLTDVLAAIVKEGSHALVEKFEEPETFLGVNDRWQLAEADKALRRRILRKHALSGVTIRDPDTVMIGPDVSIGHDAIIEAGTTLGGKTEVGPGCRVGPYTIVDDSVLGRNCLVYMSRLSEARLGDEVKVGPFANLRPGCVLENRVKVGNFVEVKNSTIGEGAAASHLAYLGDTSVGPGTNVGAGTITCNYDGFAKHRTEIGANAFIGSNSTLVAPITIGDGALIAAGSVITRDVPADALGLGRAKQEVKENWAAQWRKRRKP</sequence>
<feature type="binding site" evidence="18">
    <location>
        <position position="425"/>
    </location>
    <ligand>
        <name>acetyl-CoA</name>
        <dbReference type="ChEBI" id="CHEBI:57288"/>
    </ligand>
</feature>
<evidence type="ECO:0000256" key="12">
    <source>
        <dbReference type="ARBA" id="ARBA00023268"/>
    </source>
</evidence>
<dbReference type="GO" id="GO:0016020">
    <property type="term" value="C:membrane"/>
    <property type="evidence" value="ECO:0007669"/>
    <property type="project" value="GOC"/>
</dbReference>
<comment type="subcellular location">
    <subcellularLocation>
        <location evidence="1 18">Cytoplasm</location>
    </subcellularLocation>
</comment>
<organism evidence="20 21">
    <name type="scientific">Fimbriimonas ginsengisoli</name>
    <dbReference type="NCBI Taxonomy" id="1005039"/>
    <lineage>
        <taxon>Bacteria</taxon>
        <taxon>Bacillati</taxon>
        <taxon>Armatimonadota</taxon>
        <taxon>Fimbriimonadia</taxon>
        <taxon>Fimbriimonadales</taxon>
        <taxon>Fimbriimonadaceae</taxon>
        <taxon>Fimbriimonas</taxon>
    </lineage>
</organism>
<proteinExistence type="inferred from homology"/>
<dbReference type="InterPro" id="IPR001451">
    <property type="entry name" value="Hexapep"/>
</dbReference>
<evidence type="ECO:0000256" key="11">
    <source>
        <dbReference type="ARBA" id="ARBA00022984"/>
    </source>
</evidence>
<keyword evidence="14 18" id="KW-0961">Cell wall biogenesis/degradation</keyword>
<dbReference type="Pfam" id="PF14602">
    <property type="entry name" value="Hexapep_2"/>
    <property type="match status" value="1"/>
</dbReference>
<dbReference type="CDD" id="cd02540">
    <property type="entry name" value="GT2_GlmU_N_bac"/>
    <property type="match status" value="1"/>
</dbReference>
<dbReference type="InterPro" id="IPR018357">
    <property type="entry name" value="Hexapep_transf_CS"/>
</dbReference>
<evidence type="ECO:0000256" key="18">
    <source>
        <dbReference type="HAMAP-Rule" id="MF_01631"/>
    </source>
</evidence>
<feature type="region of interest" description="Linker" evidence="18">
    <location>
        <begin position="233"/>
        <end position="253"/>
    </location>
</feature>
<feature type="binding site" evidence="18">
    <location>
        <position position="230"/>
    </location>
    <ligand>
        <name>Mg(2+)</name>
        <dbReference type="ChEBI" id="CHEBI:18420"/>
    </ligand>
</feature>
<evidence type="ECO:0000256" key="8">
    <source>
        <dbReference type="ARBA" id="ARBA00022737"/>
    </source>
</evidence>
<dbReference type="EC" id="2.3.1.157" evidence="18"/>